<dbReference type="STRING" id="272635.gene:17577349"/>
<evidence type="ECO:0000256" key="4">
    <source>
        <dbReference type="ARBA" id="ARBA00022448"/>
    </source>
</evidence>
<dbReference type="eggNOG" id="COG0534">
    <property type="taxonomic scope" value="Bacteria"/>
</dbReference>
<feature type="transmembrane region" description="Helical" evidence="6">
    <location>
        <begin position="252"/>
        <end position="276"/>
    </location>
</feature>
<evidence type="ECO:0000256" key="1">
    <source>
        <dbReference type="ARBA" id="ARBA00003408"/>
    </source>
</evidence>
<dbReference type="PANTHER" id="PTHR43298">
    <property type="entry name" value="MULTIDRUG RESISTANCE PROTEIN NORM-RELATED"/>
    <property type="match status" value="1"/>
</dbReference>
<dbReference type="KEGG" id="mpu:MYPU_7380"/>
<dbReference type="PANTHER" id="PTHR43298:SF2">
    <property type="entry name" value="FMN_FAD EXPORTER YEEO-RELATED"/>
    <property type="match status" value="1"/>
</dbReference>
<dbReference type="RefSeq" id="WP_010925539.1">
    <property type="nucleotide sequence ID" value="NC_002771.1"/>
</dbReference>
<evidence type="ECO:0000256" key="3">
    <source>
        <dbReference type="ARBA" id="ARBA00020268"/>
    </source>
</evidence>
<keyword evidence="6" id="KW-0812">Transmembrane</keyword>
<dbReference type="AlphaFoldDB" id="Q98PI4"/>
<sequence>MASMTSFFKAHFPENKAKFKLYWKYSIPVIFASLLFSLNNFIDNFMVTHINGGIAALGIANTWTGFIFSAFLGVAYMSVTIFGQYYGKKDFANVKNVLKLRFIFNYIIVIPISIWVLISPDWFIRVFYRTNLQNGEEIIQKGISYICPLTLSWLLLATTFISGNTLREAGFGKYQMYSSVATLIVNIVFNAIFMYGLKMDVDGAAYATILARLSALISNFIIIQKTNKYLHIPLFSLFTNNMHVVKLFLRRFAAGFLVGGGIVLVTMRQVFWNIGYPQGTIGKPEYEIAAYSILGLTGSITGIFLGLFNVVETNVSIFVSRELGQGNLEKARANANELKGFHFTLTWISSFILVFLLIAIPYLNFFAKGVYDKVLENHGQAQAIEARDIFLKQLQLTMLPVLLFNPIWVWFVTSIRVLGSGKRSNFSGLLNFSGNFIQIIWLIVLVYIIIPKTNLELWQAYVIFFMSDITKVIFVETFYYKMNWAHDITKVEQKSTNP</sequence>
<feature type="transmembrane region" description="Helical" evidence="6">
    <location>
        <begin position="21"/>
        <end position="42"/>
    </location>
</feature>
<dbReference type="InterPro" id="IPR050222">
    <property type="entry name" value="MATE_MdtK"/>
</dbReference>
<comment type="function">
    <text evidence="1">Multidrug efflux pump.</text>
</comment>
<feature type="transmembrane region" description="Helical" evidence="6">
    <location>
        <begin position="398"/>
        <end position="418"/>
    </location>
</feature>
<dbReference type="EMBL" id="AL445565">
    <property type="protein sequence ID" value="CAC13911.1"/>
    <property type="molecule type" value="Genomic_DNA"/>
</dbReference>
<keyword evidence="4" id="KW-0813">Transport</keyword>
<evidence type="ECO:0000313" key="7">
    <source>
        <dbReference type="EMBL" id="CAC13911.1"/>
    </source>
</evidence>
<feature type="transmembrane region" description="Helical" evidence="6">
    <location>
        <begin position="340"/>
        <end position="363"/>
    </location>
</feature>
<dbReference type="Pfam" id="PF01554">
    <property type="entry name" value="MatE"/>
    <property type="match status" value="1"/>
</dbReference>
<comment type="similarity">
    <text evidence="2">Belongs to the multi antimicrobial extrusion (MATE) (TC 2.A.66.1) family.</text>
</comment>
<keyword evidence="6" id="KW-0472">Membrane</keyword>
<evidence type="ECO:0000256" key="6">
    <source>
        <dbReference type="SAM" id="Phobius"/>
    </source>
</evidence>
<accession>Q98PI4</accession>
<dbReference type="GO" id="GO:0042910">
    <property type="term" value="F:xenobiotic transmembrane transporter activity"/>
    <property type="evidence" value="ECO:0007669"/>
    <property type="project" value="InterPro"/>
</dbReference>
<keyword evidence="8" id="KW-1185">Reference proteome</keyword>
<reference evidence="7 8" key="1">
    <citation type="journal article" date="2001" name="Nucleic Acids Res.">
        <title>The complete genome sequence of the murine respiratory pathogen Mycoplasma pulmonis.</title>
        <authorList>
            <person name="Chambaud I."/>
            <person name="Heilig R."/>
            <person name="Ferris S."/>
            <person name="Barbe V."/>
            <person name="Samson D."/>
            <person name="Galisson F."/>
            <person name="Moszer I."/>
            <person name="Dybvig K."/>
            <person name="Wroblewski H."/>
            <person name="Viari A."/>
            <person name="Rocha E.P.C."/>
            <person name="Blanchard A."/>
        </authorList>
    </citation>
    <scope>NUCLEOTIDE SEQUENCE [LARGE SCALE GENOMIC DNA]</scope>
    <source>
        <strain evidence="7 8">UAB CTIP</strain>
    </source>
</reference>
<dbReference type="PIR" id="B90604">
    <property type="entry name" value="B90604"/>
</dbReference>
<feature type="transmembrane region" description="Helical" evidence="6">
    <location>
        <begin position="203"/>
        <end position="223"/>
    </location>
</feature>
<proteinExistence type="inferred from homology"/>
<feature type="transmembrane region" description="Helical" evidence="6">
    <location>
        <begin position="462"/>
        <end position="480"/>
    </location>
</feature>
<feature type="transmembrane region" description="Helical" evidence="6">
    <location>
        <begin position="288"/>
        <end position="311"/>
    </location>
</feature>
<dbReference type="GO" id="GO:0015297">
    <property type="term" value="F:antiporter activity"/>
    <property type="evidence" value="ECO:0007669"/>
    <property type="project" value="InterPro"/>
</dbReference>
<keyword evidence="6" id="KW-1133">Transmembrane helix</keyword>
<dbReference type="Proteomes" id="UP000000528">
    <property type="component" value="Chromosome"/>
</dbReference>
<organism evidence="8">
    <name type="scientific">Mycoplasmopsis pulmonis (strain UAB CTIP)</name>
    <name type="common">Mycoplasma pulmonis</name>
    <dbReference type="NCBI Taxonomy" id="272635"/>
    <lineage>
        <taxon>Bacteria</taxon>
        <taxon>Bacillati</taxon>
        <taxon>Mycoplasmatota</taxon>
        <taxon>Mycoplasmoidales</taxon>
        <taxon>Metamycoplasmataceae</taxon>
        <taxon>Mycoplasmopsis</taxon>
    </lineage>
</organism>
<dbReference type="InterPro" id="IPR002528">
    <property type="entry name" value="MATE_fam"/>
</dbReference>
<feature type="transmembrane region" description="Helical" evidence="6">
    <location>
        <begin position="143"/>
        <end position="162"/>
    </location>
</feature>
<gene>
    <name evidence="7" type="ordered locus">MYPU_7380</name>
</gene>
<feature type="transmembrane region" description="Helical" evidence="6">
    <location>
        <begin position="430"/>
        <end position="450"/>
    </location>
</feature>
<dbReference type="GO" id="GO:0005886">
    <property type="term" value="C:plasma membrane"/>
    <property type="evidence" value="ECO:0007669"/>
    <property type="project" value="TreeGrafter"/>
</dbReference>
<protein>
    <recommendedName>
        <fullName evidence="3">Probable multidrug resistance protein NorM</fullName>
    </recommendedName>
    <alternativeName>
        <fullName evidence="5">Multidrug-efflux transporter</fullName>
    </alternativeName>
</protein>
<name>Q98PI4_MYCPU</name>
<evidence type="ECO:0000313" key="8">
    <source>
        <dbReference type="Proteomes" id="UP000000528"/>
    </source>
</evidence>
<dbReference type="BioCyc" id="MPUL272635:G1GT6-750-MONOMER"/>
<feature type="transmembrane region" description="Helical" evidence="6">
    <location>
        <begin position="54"/>
        <end position="82"/>
    </location>
</feature>
<evidence type="ECO:0000256" key="5">
    <source>
        <dbReference type="ARBA" id="ARBA00031636"/>
    </source>
</evidence>
<evidence type="ECO:0000256" key="2">
    <source>
        <dbReference type="ARBA" id="ARBA00010199"/>
    </source>
</evidence>
<feature type="transmembrane region" description="Helical" evidence="6">
    <location>
        <begin position="174"/>
        <end position="197"/>
    </location>
</feature>
<dbReference type="HOGENOM" id="CLU_512698_0_0_14"/>
<feature type="transmembrane region" description="Helical" evidence="6">
    <location>
        <begin position="103"/>
        <end position="123"/>
    </location>
</feature>